<dbReference type="GO" id="GO:0032259">
    <property type="term" value="P:methylation"/>
    <property type="evidence" value="ECO:0007669"/>
    <property type="project" value="UniProtKB-KW"/>
</dbReference>
<organism evidence="4">
    <name type="scientific">marine metagenome</name>
    <dbReference type="NCBI Taxonomy" id="408172"/>
    <lineage>
        <taxon>unclassified sequences</taxon>
        <taxon>metagenomes</taxon>
        <taxon>ecological metagenomes</taxon>
    </lineage>
</organism>
<evidence type="ECO:0000256" key="2">
    <source>
        <dbReference type="ARBA" id="ARBA00022679"/>
    </source>
</evidence>
<sequence length="217" mass="24120">VVAMEGGKNAMTFKSLFYDLVVSKYYDDEVAEATADSRRRCVELLSIESGDIVLDLGCGSGLNQPFIAEAVGAEGRIIGLDASSAMLDLAEDRAREQGYRDKLKLIQGDARKMSELISESPDKVMTTLFFSVVSDWQSVFSASYRLLNAGGRYLVMDTFWEKPNLAARFLITRYAAKAAVPGFKPLEESCEDYYFENFPPDIEPGFYIAVGRKPLEN</sequence>
<feature type="domain" description="Methyltransferase" evidence="3">
    <location>
        <begin position="53"/>
        <end position="151"/>
    </location>
</feature>
<dbReference type="PANTHER" id="PTHR43861">
    <property type="entry name" value="TRANS-ACONITATE 2-METHYLTRANSFERASE-RELATED"/>
    <property type="match status" value="1"/>
</dbReference>
<dbReference type="EMBL" id="UINC01012830">
    <property type="protein sequence ID" value="SVA55803.1"/>
    <property type="molecule type" value="Genomic_DNA"/>
</dbReference>
<gene>
    <name evidence="4" type="ORF">METZ01_LOCUS108657</name>
</gene>
<dbReference type="SUPFAM" id="SSF53335">
    <property type="entry name" value="S-adenosyl-L-methionine-dependent methyltransferases"/>
    <property type="match status" value="1"/>
</dbReference>
<accession>A0A381WV41</accession>
<dbReference type="InterPro" id="IPR041698">
    <property type="entry name" value="Methyltransf_25"/>
</dbReference>
<evidence type="ECO:0000256" key="1">
    <source>
        <dbReference type="ARBA" id="ARBA00022603"/>
    </source>
</evidence>
<evidence type="ECO:0000259" key="3">
    <source>
        <dbReference type="Pfam" id="PF13649"/>
    </source>
</evidence>
<protein>
    <recommendedName>
        <fullName evidence="3">Methyltransferase domain-containing protein</fullName>
    </recommendedName>
</protein>
<proteinExistence type="predicted"/>
<reference evidence="4" key="1">
    <citation type="submission" date="2018-05" db="EMBL/GenBank/DDBJ databases">
        <authorList>
            <person name="Lanie J.A."/>
            <person name="Ng W.-L."/>
            <person name="Kazmierczak K.M."/>
            <person name="Andrzejewski T.M."/>
            <person name="Davidsen T.M."/>
            <person name="Wayne K.J."/>
            <person name="Tettelin H."/>
            <person name="Glass J.I."/>
            <person name="Rusch D."/>
            <person name="Podicherti R."/>
            <person name="Tsui H.-C.T."/>
            <person name="Winkler M.E."/>
        </authorList>
    </citation>
    <scope>NUCLEOTIDE SEQUENCE</scope>
</reference>
<evidence type="ECO:0000313" key="4">
    <source>
        <dbReference type="EMBL" id="SVA55803.1"/>
    </source>
</evidence>
<keyword evidence="2" id="KW-0808">Transferase</keyword>
<name>A0A381WV41_9ZZZZ</name>
<dbReference type="Gene3D" id="3.40.50.150">
    <property type="entry name" value="Vaccinia Virus protein VP39"/>
    <property type="match status" value="1"/>
</dbReference>
<dbReference type="AlphaFoldDB" id="A0A381WV41"/>
<keyword evidence="1" id="KW-0489">Methyltransferase</keyword>
<dbReference type="CDD" id="cd02440">
    <property type="entry name" value="AdoMet_MTases"/>
    <property type="match status" value="1"/>
</dbReference>
<dbReference type="Pfam" id="PF13649">
    <property type="entry name" value="Methyltransf_25"/>
    <property type="match status" value="1"/>
</dbReference>
<dbReference type="GO" id="GO:0008168">
    <property type="term" value="F:methyltransferase activity"/>
    <property type="evidence" value="ECO:0007669"/>
    <property type="project" value="UniProtKB-KW"/>
</dbReference>
<dbReference type="InterPro" id="IPR029063">
    <property type="entry name" value="SAM-dependent_MTases_sf"/>
</dbReference>
<dbReference type="PANTHER" id="PTHR43861:SF1">
    <property type="entry name" value="TRANS-ACONITATE 2-METHYLTRANSFERASE"/>
    <property type="match status" value="1"/>
</dbReference>
<feature type="non-terminal residue" evidence="4">
    <location>
        <position position="1"/>
    </location>
</feature>